<sequence>MIRKICEFSLSLNDVQNPDWGAVTTMPADLVNVRPSVLSQDGLLVTTAGNSKCEKGVLTPSGHR</sequence>
<keyword evidence="2" id="KW-1185">Reference proteome</keyword>
<evidence type="ECO:0000313" key="2">
    <source>
        <dbReference type="Proteomes" id="UP001234178"/>
    </source>
</evidence>
<dbReference type="EMBL" id="JAOYFB010000039">
    <property type="protein sequence ID" value="KAK4029349.1"/>
    <property type="molecule type" value="Genomic_DNA"/>
</dbReference>
<gene>
    <name evidence="1" type="ORF">OUZ56_022348</name>
</gene>
<organism evidence="1 2">
    <name type="scientific">Daphnia magna</name>
    <dbReference type="NCBI Taxonomy" id="35525"/>
    <lineage>
        <taxon>Eukaryota</taxon>
        <taxon>Metazoa</taxon>
        <taxon>Ecdysozoa</taxon>
        <taxon>Arthropoda</taxon>
        <taxon>Crustacea</taxon>
        <taxon>Branchiopoda</taxon>
        <taxon>Diplostraca</taxon>
        <taxon>Cladocera</taxon>
        <taxon>Anomopoda</taxon>
        <taxon>Daphniidae</taxon>
        <taxon>Daphnia</taxon>
    </lineage>
</organism>
<proteinExistence type="predicted"/>
<name>A0ABR0AW39_9CRUS</name>
<accession>A0ABR0AW39</accession>
<protein>
    <submittedName>
        <fullName evidence="1">Uncharacterized protein</fullName>
    </submittedName>
</protein>
<evidence type="ECO:0000313" key="1">
    <source>
        <dbReference type="EMBL" id="KAK4029349.1"/>
    </source>
</evidence>
<reference evidence="1 2" key="1">
    <citation type="journal article" date="2023" name="Nucleic Acids Res.">
        <title>The hologenome of Daphnia magna reveals possible DNA methylation and microbiome-mediated evolution of the host genome.</title>
        <authorList>
            <person name="Chaturvedi A."/>
            <person name="Li X."/>
            <person name="Dhandapani V."/>
            <person name="Marshall H."/>
            <person name="Kissane S."/>
            <person name="Cuenca-Cambronero M."/>
            <person name="Asole G."/>
            <person name="Calvet F."/>
            <person name="Ruiz-Romero M."/>
            <person name="Marangio P."/>
            <person name="Guigo R."/>
            <person name="Rago D."/>
            <person name="Mirbahai L."/>
            <person name="Eastwood N."/>
            <person name="Colbourne J.K."/>
            <person name="Zhou J."/>
            <person name="Mallon E."/>
            <person name="Orsini L."/>
        </authorList>
    </citation>
    <scope>NUCLEOTIDE SEQUENCE [LARGE SCALE GENOMIC DNA]</scope>
    <source>
        <strain evidence="1">LRV0_1</strain>
    </source>
</reference>
<dbReference type="Proteomes" id="UP001234178">
    <property type="component" value="Unassembled WGS sequence"/>
</dbReference>
<comment type="caution">
    <text evidence="1">The sequence shown here is derived from an EMBL/GenBank/DDBJ whole genome shotgun (WGS) entry which is preliminary data.</text>
</comment>